<dbReference type="Proteomes" id="UP001469553">
    <property type="component" value="Unassembled WGS sequence"/>
</dbReference>
<keyword evidence="2" id="KW-1185">Reference proteome</keyword>
<protein>
    <submittedName>
        <fullName evidence="1">Uncharacterized protein</fullName>
    </submittedName>
</protein>
<name>A0ABV0YQZ6_9TELE</name>
<evidence type="ECO:0000313" key="1">
    <source>
        <dbReference type="EMBL" id="MEQ2295997.1"/>
    </source>
</evidence>
<comment type="caution">
    <text evidence="1">The sequence shown here is derived from an EMBL/GenBank/DDBJ whole genome shotgun (WGS) entry which is preliminary data.</text>
</comment>
<evidence type="ECO:0000313" key="2">
    <source>
        <dbReference type="Proteomes" id="UP001469553"/>
    </source>
</evidence>
<organism evidence="1 2">
    <name type="scientific">Ameca splendens</name>
    <dbReference type="NCBI Taxonomy" id="208324"/>
    <lineage>
        <taxon>Eukaryota</taxon>
        <taxon>Metazoa</taxon>
        <taxon>Chordata</taxon>
        <taxon>Craniata</taxon>
        <taxon>Vertebrata</taxon>
        <taxon>Euteleostomi</taxon>
        <taxon>Actinopterygii</taxon>
        <taxon>Neopterygii</taxon>
        <taxon>Teleostei</taxon>
        <taxon>Neoteleostei</taxon>
        <taxon>Acanthomorphata</taxon>
        <taxon>Ovalentaria</taxon>
        <taxon>Atherinomorphae</taxon>
        <taxon>Cyprinodontiformes</taxon>
        <taxon>Goodeidae</taxon>
        <taxon>Ameca</taxon>
    </lineage>
</organism>
<accession>A0ABV0YQZ6</accession>
<proteinExistence type="predicted"/>
<feature type="non-terminal residue" evidence="1">
    <location>
        <position position="1"/>
    </location>
</feature>
<dbReference type="EMBL" id="JAHRIP010039306">
    <property type="protein sequence ID" value="MEQ2295997.1"/>
    <property type="molecule type" value="Genomic_DNA"/>
</dbReference>
<gene>
    <name evidence="1" type="ORF">AMECASPLE_020320</name>
</gene>
<sequence>GRNNPRQGDNVTTQVYATTLVDISSRANSQATDIVPAVVGLKWSFDENSVWKTHLHHQLHTMTPSWVSAPTNQRQVCIPPQPITLQGFAFKDLQPWMSRASTLNHHITTIWLPSSFQHPYYRASTPSPVSDPRGGRHL</sequence>
<reference evidence="1 2" key="1">
    <citation type="submission" date="2021-06" db="EMBL/GenBank/DDBJ databases">
        <authorList>
            <person name="Palmer J.M."/>
        </authorList>
    </citation>
    <scope>NUCLEOTIDE SEQUENCE [LARGE SCALE GENOMIC DNA]</scope>
    <source>
        <strain evidence="1 2">AS_MEX2019</strain>
        <tissue evidence="1">Muscle</tissue>
    </source>
</reference>